<evidence type="ECO:0000256" key="1">
    <source>
        <dbReference type="SAM" id="MobiDB-lite"/>
    </source>
</evidence>
<feature type="compositionally biased region" description="Low complexity" evidence="1">
    <location>
        <begin position="18"/>
        <end position="30"/>
    </location>
</feature>
<protein>
    <submittedName>
        <fullName evidence="2">Uncharacterized protein</fullName>
    </submittedName>
</protein>
<name>A0A0A9W1B2_LYGHE</name>
<dbReference type="AlphaFoldDB" id="A0A0A9W1B2"/>
<gene>
    <name evidence="2" type="ORF">CM83_2567</name>
</gene>
<feature type="non-terminal residue" evidence="2">
    <location>
        <position position="106"/>
    </location>
</feature>
<evidence type="ECO:0000313" key="2">
    <source>
        <dbReference type="EMBL" id="JAG01211.1"/>
    </source>
</evidence>
<accession>A0A0A9W1B2</accession>
<reference evidence="2" key="1">
    <citation type="journal article" date="2014" name="PLoS ONE">
        <title>Transcriptome-Based Identification of ABC Transporters in the Western Tarnished Plant Bug Lygus hesperus.</title>
        <authorList>
            <person name="Hull J.J."/>
            <person name="Chaney K."/>
            <person name="Geib S.M."/>
            <person name="Fabrick J.A."/>
            <person name="Brent C.S."/>
            <person name="Walsh D."/>
            <person name="Lavine L.C."/>
        </authorList>
    </citation>
    <scope>NUCLEOTIDE SEQUENCE</scope>
</reference>
<dbReference type="EMBL" id="GBHO01042393">
    <property type="protein sequence ID" value="JAG01211.1"/>
    <property type="molecule type" value="Transcribed_RNA"/>
</dbReference>
<proteinExistence type="predicted"/>
<feature type="region of interest" description="Disordered" evidence="1">
    <location>
        <begin position="1"/>
        <end position="35"/>
    </location>
</feature>
<feature type="non-terminal residue" evidence="2">
    <location>
        <position position="1"/>
    </location>
</feature>
<sequence>EETPSSNPLGEEDPAPNPLVEENPEPNLSPTTQDLHQLLAAQHSSFMEALHAHTNMIASTLSGLLFPVDVPPSNRVSSVPVSPVPMASQQQDTARVGKAQPYRQKA</sequence>
<reference evidence="2" key="2">
    <citation type="submission" date="2014-07" db="EMBL/GenBank/DDBJ databases">
        <authorList>
            <person name="Hull J."/>
        </authorList>
    </citation>
    <scope>NUCLEOTIDE SEQUENCE</scope>
</reference>
<feature type="region of interest" description="Disordered" evidence="1">
    <location>
        <begin position="69"/>
        <end position="106"/>
    </location>
</feature>
<feature type="compositionally biased region" description="Low complexity" evidence="1">
    <location>
        <begin position="69"/>
        <end position="85"/>
    </location>
</feature>
<organism evidence="2">
    <name type="scientific">Lygus hesperus</name>
    <name type="common">Western plant bug</name>
    <dbReference type="NCBI Taxonomy" id="30085"/>
    <lineage>
        <taxon>Eukaryota</taxon>
        <taxon>Metazoa</taxon>
        <taxon>Ecdysozoa</taxon>
        <taxon>Arthropoda</taxon>
        <taxon>Hexapoda</taxon>
        <taxon>Insecta</taxon>
        <taxon>Pterygota</taxon>
        <taxon>Neoptera</taxon>
        <taxon>Paraneoptera</taxon>
        <taxon>Hemiptera</taxon>
        <taxon>Heteroptera</taxon>
        <taxon>Panheteroptera</taxon>
        <taxon>Cimicomorpha</taxon>
        <taxon>Miridae</taxon>
        <taxon>Mirini</taxon>
        <taxon>Lygus</taxon>
    </lineage>
</organism>